<dbReference type="GO" id="GO:0017154">
    <property type="term" value="F:semaphorin receptor activity"/>
    <property type="evidence" value="ECO:0007669"/>
    <property type="project" value="InterPro"/>
</dbReference>
<dbReference type="RefSeq" id="XP_026116617.1">
    <property type="nucleotide sequence ID" value="XM_026260832.1"/>
</dbReference>
<feature type="domain" description="Plexin cytoplasmic RasGAP" evidence="1">
    <location>
        <begin position="1"/>
        <end position="86"/>
    </location>
</feature>
<reference evidence="3" key="1">
    <citation type="submission" date="2025-08" db="UniProtKB">
        <authorList>
            <consortium name="RefSeq"/>
        </authorList>
    </citation>
    <scope>IDENTIFICATION</scope>
    <source>
        <strain evidence="3">Wakin</strain>
        <tissue evidence="3">Muscle</tissue>
    </source>
</reference>
<protein>
    <submittedName>
        <fullName evidence="3">Plexin-C1-like</fullName>
    </submittedName>
</protein>
<dbReference type="GO" id="GO:0030334">
    <property type="term" value="P:regulation of cell migration"/>
    <property type="evidence" value="ECO:0007669"/>
    <property type="project" value="TreeGrafter"/>
</dbReference>
<dbReference type="KEGG" id="caua:113095193"/>
<dbReference type="GO" id="GO:0008360">
    <property type="term" value="P:regulation of cell shape"/>
    <property type="evidence" value="ECO:0007669"/>
    <property type="project" value="TreeGrafter"/>
</dbReference>
<dbReference type="InterPro" id="IPR008936">
    <property type="entry name" value="Rho_GTPase_activation_prot"/>
</dbReference>
<keyword evidence="2" id="KW-1185">Reference proteome</keyword>
<dbReference type="PANTHER" id="PTHR22625:SF4">
    <property type="entry name" value="PLEXIN-C1"/>
    <property type="match status" value="1"/>
</dbReference>
<dbReference type="GeneID" id="113095193"/>
<sequence length="105" mass="12587">MDSFSLVEQHLDKHSPTNKLLYGKDIPRYKQEVKSYYKLVRDQPSISSQELKIFLQGESKKHRNEFNESVALRELCKYMLRYFQQVFASKAFICQFKRVIFSEIL</sequence>
<name>A0A6P6P6L3_CARAU</name>
<proteinExistence type="predicted"/>
<evidence type="ECO:0000259" key="1">
    <source>
        <dbReference type="Pfam" id="PF08337"/>
    </source>
</evidence>
<dbReference type="InterPro" id="IPR013548">
    <property type="entry name" value="Plexin_cytoplasmic_RasGAP_dom"/>
</dbReference>
<dbReference type="InterPro" id="IPR031148">
    <property type="entry name" value="Plexin"/>
</dbReference>
<dbReference type="PANTHER" id="PTHR22625">
    <property type="entry name" value="PLEXIN"/>
    <property type="match status" value="1"/>
</dbReference>
<dbReference type="Pfam" id="PF08337">
    <property type="entry name" value="Plexin_cytopl"/>
    <property type="match status" value="1"/>
</dbReference>
<dbReference type="GO" id="GO:0002116">
    <property type="term" value="C:semaphorin receptor complex"/>
    <property type="evidence" value="ECO:0007669"/>
    <property type="project" value="TreeGrafter"/>
</dbReference>
<accession>A0A6P6P6L3</accession>
<organism evidence="2 3">
    <name type="scientific">Carassius auratus</name>
    <name type="common">Goldfish</name>
    <dbReference type="NCBI Taxonomy" id="7957"/>
    <lineage>
        <taxon>Eukaryota</taxon>
        <taxon>Metazoa</taxon>
        <taxon>Chordata</taxon>
        <taxon>Craniata</taxon>
        <taxon>Vertebrata</taxon>
        <taxon>Euteleostomi</taxon>
        <taxon>Actinopterygii</taxon>
        <taxon>Neopterygii</taxon>
        <taxon>Teleostei</taxon>
        <taxon>Ostariophysi</taxon>
        <taxon>Cypriniformes</taxon>
        <taxon>Cyprinidae</taxon>
        <taxon>Cyprininae</taxon>
        <taxon>Carassius</taxon>
    </lineage>
</organism>
<dbReference type="Gene3D" id="1.10.506.10">
    <property type="entry name" value="GTPase Activation - p120gap, domain 1"/>
    <property type="match status" value="1"/>
</dbReference>
<dbReference type="GO" id="GO:0005886">
    <property type="term" value="C:plasma membrane"/>
    <property type="evidence" value="ECO:0007669"/>
    <property type="project" value="TreeGrafter"/>
</dbReference>
<evidence type="ECO:0000313" key="2">
    <source>
        <dbReference type="Proteomes" id="UP000515129"/>
    </source>
</evidence>
<dbReference type="AlphaFoldDB" id="A0A6P6P6L3"/>
<gene>
    <name evidence="3" type="primary">LOC113095193</name>
</gene>
<dbReference type="Proteomes" id="UP000515129">
    <property type="component" value="Unplaced"/>
</dbReference>
<evidence type="ECO:0000313" key="3">
    <source>
        <dbReference type="RefSeq" id="XP_026116617.1"/>
    </source>
</evidence>
<dbReference type="OrthoDB" id="125363at2759"/>
<dbReference type="GO" id="GO:0007162">
    <property type="term" value="P:negative regulation of cell adhesion"/>
    <property type="evidence" value="ECO:0007669"/>
    <property type="project" value="TreeGrafter"/>
</dbReference>
<dbReference type="GO" id="GO:0050772">
    <property type="term" value="P:positive regulation of axonogenesis"/>
    <property type="evidence" value="ECO:0007669"/>
    <property type="project" value="TreeGrafter"/>
</dbReference>